<dbReference type="InterPro" id="IPR027417">
    <property type="entry name" value="P-loop_NTPase"/>
</dbReference>
<organism evidence="1">
    <name type="scientific">marine sediment metagenome</name>
    <dbReference type="NCBI Taxonomy" id="412755"/>
    <lineage>
        <taxon>unclassified sequences</taxon>
        <taxon>metagenomes</taxon>
        <taxon>ecological metagenomes</taxon>
    </lineage>
</organism>
<gene>
    <name evidence="1" type="ORF">S03H2_61377</name>
</gene>
<sequence>MPDQERITEFQKEIEAVINEVKRIIVGQEKIIDQVLIAILSNGHVLLRANSGL</sequence>
<evidence type="ECO:0008006" key="2">
    <source>
        <dbReference type="Google" id="ProtNLM"/>
    </source>
</evidence>
<comment type="caution">
    <text evidence="1">The sequence shown here is derived from an EMBL/GenBank/DDBJ whole genome shotgun (WGS) entry which is preliminary data.</text>
</comment>
<accession>X1KM29</accession>
<name>X1KM29_9ZZZZ</name>
<dbReference type="Gene3D" id="3.40.50.300">
    <property type="entry name" value="P-loop containing nucleotide triphosphate hydrolases"/>
    <property type="match status" value="1"/>
</dbReference>
<proteinExistence type="predicted"/>
<dbReference type="AlphaFoldDB" id="X1KM29"/>
<feature type="non-terminal residue" evidence="1">
    <location>
        <position position="53"/>
    </location>
</feature>
<dbReference type="EMBL" id="BARU01039622">
    <property type="protein sequence ID" value="GAH83103.1"/>
    <property type="molecule type" value="Genomic_DNA"/>
</dbReference>
<evidence type="ECO:0000313" key="1">
    <source>
        <dbReference type="EMBL" id="GAH83103.1"/>
    </source>
</evidence>
<protein>
    <recommendedName>
        <fullName evidence="2">AAA family ATPase</fullName>
    </recommendedName>
</protein>
<reference evidence="1" key="1">
    <citation type="journal article" date="2014" name="Front. Microbiol.">
        <title>High frequency of phylogenetically diverse reductive dehalogenase-homologous genes in deep subseafloor sedimentary metagenomes.</title>
        <authorList>
            <person name="Kawai M."/>
            <person name="Futagami T."/>
            <person name="Toyoda A."/>
            <person name="Takaki Y."/>
            <person name="Nishi S."/>
            <person name="Hori S."/>
            <person name="Arai W."/>
            <person name="Tsubouchi T."/>
            <person name="Morono Y."/>
            <person name="Uchiyama I."/>
            <person name="Ito T."/>
            <person name="Fujiyama A."/>
            <person name="Inagaki F."/>
            <person name="Takami H."/>
        </authorList>
    </citation>
    <scope>NUCLEOTIDE SEQUENCE</scope>
    <source>
        <strain evidence="1">Expedition CK06-06</strain>
    </source>
</reference>